<feature type="compositionally biased region" description="Basic and acidic residues" evidence="1">
    <location>
        <begin position="109"/>
        <end position="119"/>
    </location>
</feature>
<dbReference type="Proteomes" id="UP001153069">
    <property type="component" value="Unassembled WGS sequence"/>
</dbReference>
<proteinExistence type="predicted"/>
<accession>A0A9N8EBI8</accession>
<reference evidence="2" key="1">
    <citation type="submission" date="2020-06" db="EMBL/GenBank/DDBJ databases">
        <authorList>
            <consortium name="Plant Systems Biology data submission"/>
        </authorList>
    </citation>
    <scope>NUCLEOTIDE SEQUENCE</scope>
    <source>
        <strain evidence="2">D6</strain>
    </source>
</reference>
<feature type="region of interest" description="Disordered" evidence="1">
    <location>
        <begin position="1"/>
        <end position="188"/>
    </location>
</feature>
<evidence type="ECO:0000256" key="1">
    <source>
        <dbReference type="SAM" id="MobiDB-lite"/>
    </source>
</evidence>
<feature type="compositionally biased region" description="Acidic residues" evidence="1">
    <location>
        <begin position="1"/>
        <end position="21"/>
    </location>
</feature>
<feature type="compositionally biased region" description="Acidic residues" evidence="1">
    <location>
        <begin position="138"/>
        <end position="149"/>
    </location>
</feature>
<comment type="caution">
    <text evidence="2">The sequence shown here is derived from an EMBL/GenBank/DDBJ whole genome shotgun (WGS) entry which is preliminary data.</text>
</comment>
<feature type="compositionally biased region" description="Acidic residues" evidence="1">
    <location>
        <begin position="41"/>
        <end position="53"/>
    </location>
</feature>
<sequence>MEQEGSTEEDTSVVGEEEEETIMEKDAGEMASESSTTEATGSEDDEKSQELSEEIISTPTTKEDCFRPPLASRRTVAELEAGGDDKKSKAAAIKSSGNSQPGAYSVDGYTERTAEHDATEVSNEEEEEKTLANTNIDCAEEETKEEESEPLPSQSPPSTVVENSSHGNNNSRDNNLDDKHAHRRDDEPAEEVPMIVAELVMPPVEAVQVIYDEHEEAHIDPEEPPQQQHSQRTSIEDDSADLDGDDNYLPCVMDKFLSKRLSKRFRSRCGLWMCLLSVCCCTVIPIAVNLTMGRNNNNNQEEEISVVDFPPSNAPTTVSSSYPYECFTGTRDIIAAQIESPEQLLFILCPHTRIKLGVLANPIAGDTNIVHGDTPLMILRENVEVRCGIDGSVDNHCILDGGFVQVLLQPHLPLDKEHVWKSRPTDNVTIRGLTFTGQLLSDYTFGGSSIVISNPGHTVQMVDCLWENMTAPSGLLYVGVNPFQLLALSEENNNNTLPRHAASLHVVQSRFRNITYDGALAEVSEQILSLEACRFEDLQLSAFASECDYWVDSGGATNWCQGLFFCLYDSVCSIQDICMSNFEFAGPAHLLVATNDSDVVLAGQVYKDNVRVPERLHSDETCSNGLARIDEYSGTYECMGEEMEADFIKSEVCSFPEL</sequence>
<evidence type="ECO:0000313" key="3">
    <source>
        <dbReference type="Proteomes" id="UP001153069"/>
    </source>
</evidence>
<feature type="compositionally biased region" description="Basic and acidic residues" evidence="1">
    <location>
        <begin position="174"/>
        <end position="186"/>
    </location>
</feature>
<organism evidence="2 3">
    <name type="scientific">Seminavis robusta</name>
    <dbReference type="NCBI Taxonomy" id="568900"/>
    <lineage>
        <taxon>Eukaryota</taxon>
        <taxon>Sar</taxon>
        <taxon>Stramenopiles</taxon>
        <taxon>Ochrophyta</taxon>
        <taxon>Bacillariophyta</taxon>
        <taxon>Bacillariophyceae</taxon>
        <taxon>Bacillariophycidae</taxon>
        <taxon>Naviculales</taxon>
        <taxon>Naviculaceae</taxon>
        <taxon>Seminavis</taxon>
    </lineage>
</organism>
<dbReference type="EMBL" id="CAICTM010000719">
    <property type="protein sequence ID" value="CAB9515510.1"/>
    <property type="molecule type" value="Genomic_DNA"/>
</dbReference>
<keyword evidence="3" id="KW-1185">Reference proteome</keyword>
<dbReference type="AlphaFoldDB" id="A0A9N8EBI8"/>
<name>A0A9N8EBI8_9STRA</name>
<feature type="compositionally biased region" description="Polar residues" evidence="1">
    <location>
        <begin position="160"/>
        <end position="173"/>
    </location>
</feature>
<feature type="region of interest" description="Disordered" evidence="1">
    <location>
        <begin position="219"/>
        <end position="242"/>
    </location>
</feature>
<dbReference type="OrthoDB" id="41782at2759"/>
<feature type="compositionally biased region" description="Low complexity" evidence="1">
    <location>
        <begin position="29"/>
        <end position="40"/>
    </location>
</feature>
<evidence type="ECO:0000313" key="2">
    <source>
        <dbReference type="EMBL" id="CAB9515510.1"/>
    </source>
</evidence>
<gene>
    <name evidence="2" type="ORF">SEMRO_720_G192540.1</name>
</gene>
<feature type="compositionally biased region" description="Low complexity" evidence="1">
    <location>
        <begin position="90"/>
        <end position="99"/>
    </location>
</feature>
<protein>
    <submittedName>
        <fullName evidence="2">Uncharacterized protein</fullName>
    </submittedName>
</protein>